<organism evidence="5">
    <name type="scientific">Prunus dulcis</name>
    <name type="common">Almond</name>
    <name type="synonym">Amygdalus dulcis</name>
    <dbReference type="NCBI Taxonomy" id="3755"/>
    <lineage>
        <taxon>Eukaryota</taxon>
        <taxon>Viridiplantae</taxon>
        <taxon>Streptophyta</taxon>
        <taxon>Embryophyta</taxon>
        <taxon>Tracheophyta</taxon>
        <taxon>Spermatophyta</taxon>
        <taxon>Magnoliopsida</taxon>
        <taxon>eudicotyledons</taxon>
        <taxon>Gunneridae</taxon>
        <taxon>Pentapetalae</taxon>
        <taxon>rosids</taxon>
        <taxon>fabids</taxon>
        <taxon>Rosales</taxon>
        <taxon>Rosaceae</taxon>
        <taxon>Amygdaloideae</taxon>
        <taxon>Amygdaleae</taxon>
        <taxon>Prunus</taxon>
    </lineage>
</organism>
<comment type="similarity">
    <text evidence="1 2">Belongs to the small heat shock protein (HSP20) family.</text>
</comment>
<feature type="domain" description="SHSP" evidence="4">
    <location>
        <begin position="108"/>
        <end position="231"/>
    </location>
</feature>
<feature type="region of interest" description="Disordered" evidence="3">
    <location>
        <begin position="189"/>
        <end position="212"/>
    </location>
</feature>
<dbReference type="PROSITE" id="PS01031">
    <property type="entry name" value="SHSP"/>
    <property type="match status" value="1"/>
</dbReference>
<gene>
    <name evidence="5" type="ORF">Prudu_1011S000300</name>
</gene>
<reference evidence="5" key="1">
    <citation type="journal article" date="2019" name="Science">
        <title>Mutation of a bHLH transcription factor allowed almond domestication.</title>
        <authorList>
            <person name="Sanchez-Perez R."/>
            <person name="Pavan S."/>
            <person name="Mazzeo R."/>
            <person name="Moldovan C."/>
            <person name="Aiese Cigliano R."/>
            <person name="Del Cueto J."/>
            <person name="Ricciardi F."/>
            <person name="Lotti C."/>
            <person name="Ricciardi L."/>
            <person name="Dicenta F."/>
            <person name="Lopez-Marques R.L."/>
            <person name="Lindberg Moller B."/>
        </authorList>
    </citation>
    <scope>NUCLEOTIDE SEQUENCE</scope>
</reference>
<evidence type="ECO:0000256" key="3">
    <source>
        <dbReference type="SAM" id="MobiDB-lite"/>
    </source>
</evidence>
<dbReference type="SUPFAM" id="SSF49764">
    <property type="entry name" value="HSP20-like chaperones"/>
    <property type="match status" value="1"/>
</dbReference>
<feature type="compositionally biased region" description="Basic and acidic residues" evidence="3">
    <location>
        <begin position="196"/>
        <end position="206"/>
    </location>
</feature>
<sequence>MISSLNSVARRDNKMHFARRASASQARFMRQASIKEVTANESFYNTSEAPLFSQPSRIGPNLPTAEMIQNLAQGSILTAPEPKFARSSRTVSGEKHLYAKKKVHSSEPNGIEWSPRMDIAESECNYVITVEIPGVNIKDIRVEIDDQKLTVKGKRSTWFWKVAGCSNDSVPTYHKREISQGPYEVAWPLPPNVNKDNSRAKQHEDPISWSSSGDVDHITALRKISPMVSNEICSETSAAEVEGYGASKLTVDSAVSRHSGTCYPSLQKQEGIWTAE</sequence>
<name>A0A5H2XRN7_PRUDU</name>
<dbReference type="InterPro" id="IPR008978">
    <property type="entry name" value="HSP20-like_chaperone"/>
</dbReference>
<protein>
    <submittedName>
        <fullName evidence="5">Alpha-crystallin domain 32.1 protein</fullName>
    </submittedName>
</protein>
<evidence type="ECO:0000256" key="2">
    <source>
        <dbReference type="RuleBase" id="RU003616"/>
    </source>
</evidence>
<dbReference type="Gene3D" id="2.60.40.790">
    <property type="match status" value="1"/>
</dbReference>
<proteinExistence type="inferred from homology"/>
<dbReference type="AlphaFoldDB" id="A0A5H2XRN7"/>
<dbReference type="EMBL" id="AP021348">
    <property type="protein sequence ID" value="BBN69552.1"/>
    <property type="molecule type" value="Genomic_DNA"/>
</dbReference>
<dbReference type="InterPro" id="IPR002068">
    <property type="entry name" value="A-crystallin/Hsp20_dom"/>
</dbReference>
<evidence type="ECO:0000259" key="4">
    <source>
        <dbReference type="PROSITE" id="PS01031"/>
    </source>
</evidence>
<evidence type="ECO:0000313" key="5">
    <source>
        <dbReference type="EMBL" id="BBN69552.1"/>
    </source>
</evidence>
<accession>A0A5H2XRN7</accession>
<dbReference type="Pfam" id="PF00011">
    <property type="entry name" value="HSP20"/>
    <property type="match status" value="1"/>
</dbReference>
<dbReference type="CDD" id="cd06464">
    <property type="entry name" value="ACD_sHsps-like"/>
    <property type="match status" value="1"/>
</dbReference>
<evidence type="ECO:0000256" key="1">
    <source>
        <dbReference type="PROSITE-ProRule" id="PRU00285"/>
    </source>
</evidence>